<dbReference type="Gene3D" id="3.40.50.150">
    <property type="entry name" value="Vaccinia Virus protein VP39"/>
    <property type="match status" value="1"/>
</dbReference>
<proteinExistence type="inferred from homology"/>
<dbReference type="PANTHER" id="PTHR10509:SF14">
    <property type="entry name" value="CAFFEOYL-COA O-METHYLTRANSFERASE 3-RELATED"/>
    <property type="match status" value="1"/>
</dbReference>
<evidence type="ECO:0000256" key="3">
    <source>
        <dbReference type="ARBA" id="ARBA00022691"/>
    </source>
</evidence>
<dbReference type="AlphaFoldDB" id="A0A4S4M5L6"/>
<comment type="similarity">
    <text evidence="4">Belongs to the class I-like SAM-binding methyltransferase superfamily. Cation-dependent O-methyltransferase family.</text>
</comment>
<dbReference type="GO" id="GO:0008171">
    <property type="term" value="F:O-methyltransferase activity"/>
    <property type="evidence" value="ECO:0007669"/>
    <property type="project" value="InterPro"/>
</dbReference>
<accession>A0A4S4M5L6</accession>
<dbReference type="InterPro" id="IPR002935">
    <property type="entry name" value="SAM_O-MeTrfase"/>
</dbReference>
<dbReference type="Proteomes" id="UP000310158">
    <property type="component" value="Unassembled WGS sequence"/>
</dbReference>
<dbReference type="Pfam" id="PF01596">
    <property type="entry name" value="Methyltransf_3"/>
    <property type="match status" value="1"/>
</dbReference>
<evidence type="ECO:0000313" key="5">
    <source>
        <dbReference type="EMBL" id="THH19778.1"/>
    </source>
</evidence>
<dbReference type="InterPro" id="IPR029063">
    <property type="entry name" value="SAM-dependent_MTases_sf"/>
</dbReference>
<sequence length="233" mass="25575">MSASLPGHDITQRPTTREEWTRSDLYHNSFLIPEDETLKFALKNSDEKGLPQIAVSAAQGKFLNLLVKSLNAKRILEVGTLGGYSTIWLARAIPDDGEIVTCELQEKNAQVAQENIAHAGLASKVKILLGPAADSLKALQPEQPFDFVFIDADKPGNLTYYLEAKRLVKKGGVIIVDNVVRNGLVSDTSYTDASCEGVRVLLDFMKDDKEVEATTMATVGEKGYDGFLYVIRL</sequence>
<keyword evidence="1" id="KW-0489">Methyltransferase</keyword>
<evidence type="ECO:0008006" key="7">
    <source>
        <dbReference type="Google" id="ProtNLM"/>
    </source>
</evidence>
<reference evidence="5 6" key="1">
    <citation type="submission" date="2019-02" db="EMBL/GenBank/DDBJ databases">
        <title>Genome sequencing of the rare red list fungi Bondarzewia mesenterica.</title>
        <authorList>
            <person name="Buettner E."/>
            <person name="Kellner H."/>
        </authorList>
    </citation>
    <scope>NUCLEOTIDE SEQUENCE [LARGE SCALE GENOMIC DNA]</scope>
    <source>
        <strain evidence="5 6">DSM 108281</strain>
    </source>
</reference>
<dbReference type="PROSITE" id="PS51682">
    <property type="entry name" value="SAM_OMT_I"/>
    <property type="match status" value="1"/>
</dbReference>
<dbReference type="CDD" id="cd02440">
    <property type="entry name" value="AdoMet_MTases"/>
    <property type="match status" value="1"/>
</dbReference>
<dbReference type="SUPFAM" id="SSF53335">
    <property type="entry name" value="S-adenosyl-L-methionine-dependent methyltransferases"/>
    <property type="match status" value="1"/>
</dbReference>
<name>A0A4S4M5L6_9AGAM</name>
<gene>
    <name evidence="5" type="ORF">EW146_g1450</name>
</gene>
<evidence type="ECO:0000256" key="2">
    <source>
        <dbReference type="ARBA" id="ARBA00022679"/>
    </source>
</evidence>
<dbReference type="GO" id="GO:0032259">
    <property type="term" value="P:methylation"/>
    <property type="evidence" value="ECO:0007669"/>
    <property type="project" value="UniProtKB-KW"/>
</dbReference>
<evidence type="ECO:0000313" key="6">
    <source>
        <dbReference type="Proteomes" id="UP000310158"/>
    </source>
</evidence>
<comment type="caution">
    <text evidence="5">The sequence shown here is derived from an EMBL/GenBank/DDBJ whole genome shotgun (WGS) entry which is preliminary data.</text>
</comment>
<dbReference type="GO" id="GO:0008757">
    <property type="term" value="F:S-adenosylmethionine-dependent methyltransferase activity"/>
    <property type="evidence" value="ECO:0007669"/>
    <property type="project" value="TreeGrafter"/>
</dbReference>
<dbReference type="EMBL" id="SGPL01000036">
    <property type="protein sequence ID" value="THH19778.1"/>
    <property type="molecule type" value="Genomic_DNA"/>
</dbReference>
<protein>
    <recommendedName>
        <fullName evidence="7">O-methyltransferase domain-containing protein</fullName>
    </recommendedName>
</protein>
<keyword evidence="3" id="KW-0949">S-adenosyl-L-methionine</keyword>
<dbReference type="InterPro" id="IPR050362">
    <property type="entry name" value="Cation-dep_OMT"/>
</dbReference>
<dbReference type="PANTHER" id="PTHR10509">
    <property type="entry name" value="O-METHYLTRANSFERASE-RELATED"/>
    <property type="match status" value="1"/>
</dbReference>
<evidence type="ECO:0000256" key="1">
    <source>
        <dbReference type="ARBA" id="ARBA00022603"/>
    </source>
</evidence>
<organism evidence="5 6">
    <name type="scientific">Bondarzewia mesenterica</name>
    <dbReference type="NCBI Taxonomy" id="1095465"/>
    <lineage>
        <taxon>Eukaryota</taxon>
        <taxon>Fungi</taxon>
        <taxon>Dikarya</taxon>
        <taxon>Basidiomycota</taxon>
        <taxon>Agaricomycotina</taxon>
        <taxon>Agaricomycetes</taxon>
        <taxon>Russulales</taxon>
        <taxon>Bondarzewiaceae</taxon>
        <taxon>Bondarzewia</taxon>
    </lineage>
</organism>
<evidence type="ECO:0000256" key="4">
    <source>
        <dbReference type="ARBA" id="ARBA00023453"/>
    </source>
</evidence>
<dbReference type="OrthoDB" id="10251242at2759"/>
<keyword evidence="6" id="KW-1185">Reference proteome</keyword>
<keyword evidence="2" id="KW-0808">Transferase</keyword>